<organism evidence="2 4">
    <name type="scientific">[Ruminococcus] torques</name>
    <dbReference type="NCBI Taxonomy" id="33039"/>
    <lineage>
        <taxon>Bacteria</taxon>
        <taxon>Bacillati</taxon>
        <taxon>Bacillota</taxon>
        <taxon>Clostridia</taxon>
        <taxon>Lachnospirales</taxon>
        <taxon>Lachnospiraceae</taxon>
        <taxon>Mediterraneibacter</taxon>
    </lineage>
</organism>
<proteinExistence type="predicted"/>
<evidence type="ECO:0000313" key="2">
    <source>
        <dbReference type="EMBL" id="CUO31716.1"/>
    </source>
</evidence>
<evidence type="ECO:0000313" key="4">
    <source>
        <dbReference type="Proteomes" id="UP000095787"/>
    </source>
</evidence>
<dbReference type="RefSeq" id="WP_004845854.1">
    <property type="nucleotide sequence ID" value="NZ_AP028249.1"/>
</dbReference>
<protein>
    <submittedName>
        <fullName evidence="3">DUF1540 domain-containing protein</fullName>
    </submittedName>
    <submittedName>
        <fullName evidence="2">Domain of Uncharacterized Function (DUF1540)</fullName>
    </submittedName>
</protein>
<dbReference type="EMBL" id="RCYR01000028">
    <property type="protein sequence ID" value="RYS78219.1"/>
    <property type="molecule type" value="Genomic_DNA"/>
</dbReference>
<dbReference type="Proteomes" id="UP000292665">
    <property type="component" value="Unassembled WGS sequence"/>
</dbReference>
<gene>
    <name evidence="3" type="ORF">EAI93_11555</name>
    <name evidence="2" type="ORF">ERS852456_02212</name>
</gene>
<dbReference type="AlphaFoldDB" id="A0A174E5I7"/>
<accession>A0A174E5I7</accession>
<dbReference type="GeneID" id="97328884"/>
<reference evidence="3 5" key="2">
    <citation type="journal article" date="2019" name="Science, e1252229">
        <title>Invertible promoters mediate bacterial phase variation, antibiotic resistance, and host adaptation in the gut.</title>
        <authorList>
            <person name="Jiang X."/>
            <person name="Hall A.B."/>
            <person name="Arthur T.D."/>
            <person name="Plichta D.R."/>
            <person name="Covington C.T."/>
            <person name="Poyet M."/>
            <person name="Crothers J."/>
            <person name="Moses P.L."/>
            <person name="Tolonen A.C."/>
            <person name="Vlamakis H."/>
            <person name="Alm E.J."/>
            <person name="Xavier R.J."/>
        </authorList>
    </citation>
    <scope>NUCLEOTIDE SEQUENCE [LARGE SCALE GENOMIC DNA]</scope>
    <source>
        <strain evidence="3">Aa_0143</strain>
        <strain evidence="5">aa_0143</strain>
    </source>
</reference>
<feature type="domain" description="DUF1540" evidence="1">
    <location>
        <begin position="63"/>
        <end position="101"/>
    </location>
</feature>
<dbReference type="Pfam" id="PF07561">
    <property type="entry name" value="DUF1540"/>
    <property type="match status" value="2"/>
</dbReference>
<name>A0A174E5I7_9FIRM</name>
<sequence>MPQLKCTVQTCVHNKQFLCDLDEITVGGESAKNPKETCCDSFQERKEGSYTNSMKEASDCSCVDCKATNCMYNKECECHAGKISVEGGDAKQASGTECATFQSCIG</sequence>
<evidence type="ECO:0000259" key="1">
    <source>
        <dbReference type="Pfam" id="PF07561"/>
    </source>
</evidence>
<dbReference type="EMBL" id="CYZO01000032">
    <property type="protein sequence ID" value="CUO31716.1"/>
    <property type="molecule type" value="Genomic_DNA"/>
</dbReference>
<evidence type="ECO:0000313" key="3">
    <source>
        <dbReference type="EMBL" id="RYS78219.1"/>
    </source>
</evidence>
<dbReference type="InterPro" id="IPR011437">
    <property type="entry name" value="DUF1540"/>
</dbReference>
<dbReference type="Proteomes" id="UP000095787">
    <property type="component" value="Unassembled WGS sequence"/>
</dbReference>
<feature type="domain" description="DUF1540" evidence="1">
    <location>
        <begin position="5"/>
        <end position="42"/>
    </location>
</feature>
<reference evidence="2 4" key="1">
    <citation type="submission" date="2015-09" db="EMBL/GenBank/DDBJ databases">
        <authorList>
            <consortium name="Pathogen Informatics"/>
        </authorList>
    </citation>
    <scope>NUCLEOTIDE SEQUENCE [LARGE SCALE GENOMIC DNA]</scope>
    <source>
        <strain evidence="2 4">2789STDY5834841</strain>
    </source>
</reference>
<evidence type="ECO:0000313" key="5">
    <source>
        <dbReference type="Proteomes" id="UP000292665"/>
    </source>
</evidence>